<sequence length="360" mass="41491">MTRATFEISYQAIANKDSDDAADALQLLKTFAFLHCENIRFEFLEKAVTNAALELQQQAEDKKREAGSKAHDGPQTWSKWWNTVVFSLLTYLYRTRTPLVLPDVLRQGREQKRFSESRHGTANGPLVIYNHTRDSYSMHLLVHEWAREAPDMSIGEQGVWSEATSVLLSSCILLPPLGNTTKDEDIRKDLLPHVDHVREVQACIADRMKDKRMARMKPWPVFESGFNRERALMYAKFSIVYSQNDRWEDAKRLQMAVKEFTLKFLGIYHPVTRRIMLPLAGTLFHLGHSDEAAALHEQSLGRSRYLQGRLSEARKLQEEAVARLQKLHGLDNEATLDAVDNVGRTTVNFYREEDFRRARS</sequence>
<proteinExistence type="predicted"/>
<gene>
    <name evidence="1" type="ORF">LTR37_008122</name>
</gene>
<keyword evidence="2" id="KW-1185">Reference proteome</keyword>
<dbReference type="EMBL" id="JAUTXU010000058">
    <property type="protein sequence ID" value="KAK3714093.1"/>
    <property type="molecule type" value="Genomic_DNA"/>
</dbReference>
<organism evidence="1 2">
    <name type="scientific">Vermiconidia calcicola</name>
    <dbReference type="NCBI Taxonomy" id="1690605"/>
    <lineage>
        <taxon>Eukaryota</taxon>
        <taxon>Fungi</taxon>
        <taxon>Dikarya</taxon>
        <taxon>Ascomycota</taxon>
        <taxon>Pezizomycotina</taxon>
        <taxon>Dothideomycetes</taxon>
        <taxon>Dothideomycetidae</taxon>
        <taxon>Mycosphaerellales</taxon>
        <taxon>Extremaceae</taxon>
        <taxon>Vermiconidia</taxon>
    </lineage>
</organism>
<dbReference type="Proteomes" id="UP001281147">
    <property type="component" value="Unassembled WGS sequence"/>
</dbReference>
<evidence type="ECO:0000313" key="2">
    <source>
        <dbReference type="Proteomes" id="UP001281147"/>
    </source>
</evidence>
<reference evidence="1" key="1">
    <citation type="submission" date="2023-07" db="EMBL/GenBank/DDBJ databases">
        <title>Black Yeasts Isolated from many extreme environments.</title>
        <authorList>
            <person name="Coleine C."/>
            <person name="Stajich J.E."/>
            <person name="Selbmann L."/>
        </authorList>
    </citation>
    <scope>NUCLEOTIDE SEQUENCE</scope>
    <source>
        <strain evidence="1">CCFEE 5714</strain>
    </source>
</reference>
<name>A0ACC3NCD6_9PEZI</name>
<evidence type="ECO:0000313" key="1">
    <source>
        <dbReference type="EMBL" id="KAK3714093.1"/>
    </source>
</evidence>
<comment type="caution">
    <text evidence="1">The sequence shown here is derived from an EMBL/GenBank/DDBJ whole genome shotgun (WGS) entry which is preliminary data.</text>
</comment>
<accession>A0ACC3NCD6</accession>
<protein>
    <submittedName>
        <fullName evidence="1">Uncharacterized protein</fullName>
    </submittedName>
</protein>